<dbReference type="AlphaFoldDB" id="A0A2I1GNX1"/>
<keyword evidence="2" id="KW-1185">Reference proteome</keyword>
<accession>A0A2I1GNX1</accession>
<reference evidence="1 2" key="1">
    <citation type="submission" date="2015-10" db="EMBL/GenBank/DDBJ databases">
        <title>Genome analyses suggest a sexual origin of heterokaryosis in a supposedly ancient asexual fungus.</title>
        <authorList>
            <person name="Ropars J."/>
            <person name="Sedzielewska K."/>
            <person name="Noel J."/>
            <person name="Charron P."/>
            <person name="Farinelli L."/>
            <person name="Marton T."/>
            <person name="Kruger M."/>
            <person name="Pelin A."/>
            <person name="Brachmann A."/>
            <person name="Corradi N."/>
        </authorList>
    </citation>
    <scope>NUCLEOTIDE SEQUENCE [LARGE SCALE GENOMIC DNA]</scope>
    <source>
        <strain evidence="1 2">A4</strain>
    </source>
</reference>
<dbReference type="VEuPathDB" id="FungiDB:RhiirA1_454019"/>
<organism evidence="1 2">
    <name type="scientific">Rhizophagus irregularis</name>
    <dbReference type="NCBI Taxonomy" id="588596"/>
    <lineage>
        <taxon>Eukaryota</taxon>
        <taxon>Fungi</taxon>
        <taxon>Fungi incertae sedis</taxon>
        <taxon>Mucoromycota</taxon>
        <taxon>Glomeromycotina</taxon>
        <taxon>Glomeromycetes</taxon>
        <taxon>Glomerales</taxon>
        <taxon>Glomeraceae</taxon>
        <taxon>Rhizophagus</taxon>
    </lineage>
</organism>
<proteinExistence type="predicted"/>
<gene>
    <name evidence="1" type="ORF">RhiirA4_463917</name>
</gene>
<dbReference type="OrthoDB" id="2383906at2759"/>
<name>A0A2I1GNX1_9GLOM</name>
<sequence length="112" mass="12965">MSSNNCESSKYIQKFDLCNINNRRKTPKFCPDCKETDDSIKLLSSKMSKIEEIIDGFKNCQKKKIGKFSTFNAKFTLNDVPCELEYDLSSFTLENLQKLVIFTTKNRTSIKN</sequence>
<dbReference type="EMBL" id="LLXI01000631">
    <property type="protein sequence ID" value="PKY48342.1"/>
    <property type="molecule type" value="Genomic_DNA"/>
</dbReference>
<evidence type="ECO:0000313" key="2">
    <source>
        <dbReference type="Proteomes" id="UP000234323"/>
    </source>
</evidence>
<comment type="caution">
    <text evidence="1">The sequence shown here is derived from an EMBL/GenBank/DDBJ whole genome shotgun (WGS) entry which is preliminary data.</text>
</comment>
<evidence type="ECO:0000313" key="1">
    <source>
        <dbReference type="EMBL" id="PKY48342.1"/>
    </source>
</evidence>
<protein>
    <submittedName>
        <fullName evidence="1">Uncharacterized protein</fullName>
    </submittedName>
</protein>
<dbReference type="Proteomes" id="UP000234323">
    <property type="component" value="Unassembled WGS sequence"/>
</dbReference>
<dbReference type="VEuPathDB" id="FungiDB:FUN_022603"/>